<gene>
    <name evidence="2" type="ORF">AQJ66_12240</name>
</gene>
<sequence>MPVSLDVAAGASGPALLLRPWGPADAGALVEAYRDDALRRWTSAVVADDADAVRWLGEQRRGWETGRRFAFAVVEAGAAAPVLGHVVLRRPEGVSGAEVGYWTVAAARGRGVASRAPAVLSDRGFAAFGDAGPDRLELVHQVDNAASCRVAHKCGYALAGVLPPAPPAHPPAGHVHVRERRV</sequence>
<keyword evidence="2" id="KW-0808">Transferase</keyword>
<dbReference type="PROSITE" id="PS51186">
    <property type="entry name" value="GNAT"/>
    <property type="match status" value="1"/>
</dbReference>
<protein>
    <submittedName>
        <fullName evidence="2">Acetyltransferase</fullName>
    </submittedName>
</protein>
<dbReference type="GO" id="GO:0008999">
    <property type="term" value="F:protein-N-terminal-alanine acetyltransferase activity"/>
    <property type="evidence" value="ECO:0007669"/>
    <property type="project" value="TreeGrafter"/>
</dbReference>
<dbReference type="InterPro" id="IPR000182">
    <property type="entry name" value="GNAT_dom"/>
</dbReference>
<dbReference type="AlphaFoldDB" id="A0A101T5F5"/>
<feature type="domain" description="N-acetyltransferase" evidence="1">
    <location>
        <begin position="16"/>
        <end position="182"/>
    </location>
</feature>
<dbReference type="PANTHER" id="PTHR43441">
    <property type="entry name" value="RIBOSOMAL-PROTEIN-SERINE ACETYLTRANSFERASE"/>
    <property type="match status" value="1"/>
</dbReference>
<name>A0A101T5F5_9ACTN</name>
<dbReference type="OrthoDB" id="2061990at2"/>
<dbReference type="GO" id="GO:1990189">
    <property type="term" value="F:protein N-terminal-serine acetyltransferase activity"/>
    <property type="evidence" value="ECO:0007669"/>
    <property type="project" value="TreeGrafter"/>
</dbReference>
<dbReference type="STRING" id="285568.AQJ66_12240"/>
<evidence type="ECO:0000259" key="1">
    <source>
        <dbReference type="PROSITE" id="PS51186"/>
    </source>
</evidence>
<dbReference type="GO" id="GO:0005737">
    <property type="term" value="C:cytoplasm"/>
    <property type="evidence" value="ECO:0007669"/>
    <property type="project" value="TreeGrafter"/>
</dbReference>
<proteinExistence type="predicted"/>
<reference evidence="2 3" key="1">
    <citation type="submission" date="2015-10" db="EMBL/GenBank/DDBJ databases">
        <title>Draft genome sequence of Streptomyces bungoensis DSM 41781, type strain for the species Streptomyces bungoensis.</title>
        <authorList>
            <person name="Ruckert C."/>
            <person name="Winkler A."/>
            <person name="Kalinowski J."/>
            <person name="Kampfer P."/>
            <person name="Glaeser S."/>
        </authorList>
    </citation>
    <scope>NUCLEOTIDE SEQUENCE [LARGE SCALE GENOMIC DNA]</scope>
    <source>
        <strain evidence="2 3">DSM 41781</strain>
    </source>
</reference>
<evidence type="ECO:0000313" key="3">
    <source>
        <dbReference type="Proteomes" id="UP000053024"/>
    </source>
</evidence>
<dbReference type="PANTHER" id="PTHR43441:SF10">
    <property type="entry name" value="ACETYLTRANSFERASE"/>
    <property type="match status" value="1"/>
</dbReference>
<evidence type="ECO:0000313" key="2">
    <source>
        <dbReference type="EMBL" id="KUN86057.1"/>
    </source>
</evidence>
<dbReference type="Gene3D" id="3.40.630.30">
    <property type="match status" value="1"/>
</dbReference>
<dbReference type="InterPro" id="IPR051908">
    <property type="entry name" value="Ribosomal_N-acetyltransferase"/>
</dbReference>
<organism evidence="2 3">
    <name type="scientific">Streptomyces bungoensis</name>
    <dbReference type="NCBI Taxonomy" id="285568"/>
    <lineage>
        <taxon>Bacteria</taxon>
        <taxon>Bacillati</taxon>
        <taxon>Actinomycetota</taxon>
        <taxon>Actinomycetes</taxon>
        <taxon>Kitasatosporales</taxon>
        <taxon>Streptomycetaceae</taxon>
        <taxon>Streptomyces</taxon>
    </lineage>
</organism>
<comment type="caution">
    <text evidence="2">The sequence shown here is derived from an EMBL/GenBank/DDBJ whole genome shotgun (WGS) entry which is preliminary data.</text>
</comment>
<dbReference type="InterPro" id="IPR016181">
    <property type="entry name" value="Acyl_CoA_acyltransferase"/>
</dbReference>
<accession>A0A101T5F5</accession>
<keyword evidence="3" id="KW-1185">Reference proteome</keyword>
<dbReference type="EMBL" id="LMWX01000017">
    <property type="protein sequence ID" value="KUN86057.1"/>
    <property type="molecule type" value="Genomic_DNA"/>
</dbReference>
<dbReference type="Proteomes" id="UP000053024">
    <property type="component" value="Unassembled WGS sequence"/>
</dbReference>
<dbReference type="Pfam" id="PF13302">
    <property type="entry name" value="Acetyltransf_3"/>
    <property type="match status" value="1"/>
</dbReference>
<dbReference type="SUPFAM" id="SSF55729">
    <property type="entry name" value="Acyl-CoA N-acyltransferases (Nat)"/>
    <property type="match status" value="1"/>
</dbReference>